<dbReference type="GO" id="GO:0003677">
    <property type="term" value="F:DNA binding"/>
    <property type="evidence" value="ECO:0007669"/>
    <property type="project" value="UniProtKB-KW"/>
</dbReference>
<dbReference type="InterPro" id="IPR011006">
    <property type="entry name" value="CheY-like_superfamily"/>
</dbReference>
<dbReference type="EMBL" id="BMJC01000002">
    <property type="protein sequence ID" value="GGA95628.1"/>
    <property type="molecule type" value="Genomic_DNA"/>
</dbReference>
<feature type="domain" description="HTH LytTR-type" evidence="3">
    <location>
        <begin position="136"/>
        <end position="234"/>
    </location>
</feature>
<dbReference type="PROSITE" id="PS50110">
    <property type="entry name" value="RESPONSE_REGULATORY"/>
    <property type="match status" value="1"/>
</dbReference>
<protein>
    <submittedName>
        <fullName evidence="4">DNA-binding response regulator</fullName>
    </submittedName>
</protein>
<reference evidence="4" key="1">
    <citation type="journal article" date="2014" name="Int. J. Syst. Evol. Microbiol.">
        <title>Complete genome sequence of Corynebacterium casei LMG S-19264T (=DSM 44701T), isolated from a smear-ripened cheese.</title>
        <authorList>
            <consortium name="US DOE Joint Genome Institute (JGI-PGF)"/>
            <person name="Walter F."/>
            <person name="Albersmeier A."/>
            <person name="Kalinowski J."/>
            <person name="Ruckert C."/>
        </authorList>
    </citation>
    <scope>NUCLEOTIDE SEQUENCE</scope>
    <source>
        <strain evidence="4">CGMCC 1.15448</strain>
    </source>
</reference>
<feature type="domain" description="Response regulatory" evidence="2">
    <location>
        <begin position="6"/>
        <end position="116"/>
    </location>
</feature>
<feature type="modified residue" description="4-aspartylphosphate" evidence="1">
    <location>
        <position position="56"/>
    </location>
</feature>
<evidence type="ECO:0000256" key="1">
    <source>
        <dbReference type="PROSITE-ProRule" id="PRU00169"/>
    </source>
</evidence>
<accession>A0A8J2XQS7</accession>
<dbReference type="RefSeq" id="WP_229688847.1">
    <property type="nucleotide sequence ID" value="NZ_BMJC01000002.1"/>
</dbReference>
<dbReference type="InterPro" id="IPR007492">
    <property type="entry name" value="LytTR_DNA-bd_dom"/>
</dbReference>
<reference evidence="4" key="2">
    <citation type="submission" date="2020-09" db="EMBL/GenBank/DDBJ databases">
        <authorList>
            <person name="Sun Q."/>
            <person name="Zhou Y."/>
        </authorList>
    </citation>
    <scope>NUCLEOTIDE SEQUENCE</scope>
    <source>
        <strain evidence="4">CGMCC 1.15448</strain>
    </source>
</reference>
<dbReference type="Pfam" id="PF04397">
    <property type="entry name" value="LytTR"/>
    <property type="match status" value="1"/>
</dbReference>
<dbReference type="InterPro" id="IPR001789">
    <property type="entry name" value="Sig_transdc_resp-reg_receiver"/>
</dbReference>
<evidence type="ECO:0000313" key="4">
    <source>
        <dbReference type="EMBL" id="GGA95628.1"/>
    </source>
</evidence>
<dbReference type="SUPFAM" id="SSF52172">
    <property type="entry name" value="CheY-like"/>
    <property type="match status" value="1"/>
</dbReference>
<dbReference type="InterPro" id="IPR046947">
    <property type="entry name" value="LytR-like"/>
</dbReference>
<keyword evidence="5" id="KW-1185">Reference proteome</keyword>
<keyword evidence="4" id="KW-0238">DNA-binding</keyword>
<dbReference type="Gene3D" id="2.40.50.1020">
    <property type="entry name" value="LytTr DNA-binding domain"/>
    <property type="match status" value="1"/>
</dbReference>
<keyword evidence="1" id="KW-0597">Phosphoprotein</keyword>
<evidence type="ECO:0000313" key="5">
    <source>
        <dbReference type="Proteomes" id="UP000607559"/>
    </source>
</evidence>
<dbReference type="Pfam" id="PF00072">
    <property type="entry name" value="Response_reg"/>
    <property type="match status" value="1"/>
</dbReference>
<evidence type="ECO:0000259" key="2">
    <source>
        <dbReference type="PROSITE" id="PS50110"/>
    </source>
</evidence>
<dbReference type="SMART" id="SM00448">
    <property type="entry name" value="REC"/>
    <property type="match status" value="1"/>
</dbReference>
<comment type="caution">
    <text evidence="4">The sequence shown here is derived from an EMBL/GenBank/DDBJ whole genome shotgun (WGS) entry which is preliminary data.</text>
</comment>
<dbReference type="PANTHER" id="PTHR37299">
    <property type="entry name" value="TRANSCRIPTIONAL REGULATOR-RELATED"/>
    <property type="match status" value="1"/>
</dbReference>
<dbReference type="Proteomes" id="UP000607559">
    <property type="component" value="Unassembled WGS sequence"/>
</dbReference>
<evidence type="ECO:0000259" key="3">
    <source>
        <dbReference type="PROSITE" id="PS50930"/>
    </source>
</evidence>
<dbReference type="GO" id="GO:0000156">
    <property type="term" value="F:phosphorelay response regulator activity"/>
    <property type="evidence" value="ECO:0007669"/>
    <property type="project" value="InterPro"/>
</dbReference>
<dbReference type="SMART" id="SM00850">
    <property type="entry name" value="LytTR"/>
    <property type="match status" value="1"/>
</dbReference>
<sequence length="234" mass="27027">MLKDLHYMIVDDEPLAIDVIENYLQRLEATSITRCGNAVEAFQFLQKRSVDCIFLDIEMPLLSGLDLLKAMKEPPAIILTTAYRDYAVEGFELEVIDYLVKPIAFPRFMKALEKLAKQSRPHQQPAAPNPTSNDYLFLKVDKKFVKLLITDILYIESLKDYVRVRTRDNSFITYQSLTDITEKLPSTGFARVHRSYTIALDKVNLIDGNCVDIDGKLIPISREHRQEVFRKIRK</sequence>
<organism evidence="4 5">
    <name type="scientific">Puia dinghuensis</name>
    <dbReference type="NCBI Taxonomy" id="1792502"/>
    <lineage>
        <taxon>Bacteria</taxon>
        <taxon>Pseudomonadati</taxon>
        <taxon>Bacteroidota</taxon>
        <taxon>Chitinophagia</taxon>
        <taxon>Chitinophagales</taxon>
        <taxon>Chitinophagaceae</taxon>
        <taxon>Puia</taxon>
    </lineage>
</organism>
<dbReference type="Gene3D" id="3.40.50.2300">
    <property type="match status" value="1"/>
</dbReference>
<name>A0A8J2XQS7_9BACT</name>
<dbReference type="AlphaFoldDB" id="A0A8J2XQS7"/>
<gene>
    <name evidence="4" type="ORF">GCM10011511_18710</name>
</gene>
<dbReference type="PANTHER" id="PTHR37299:SF1">
    <property type="entry name" value="STAGE 0 SPORULATION PROTEIN A HOMOLOG"/>
    <property type="match status" value="1"/>
</dbReference>
<proteinExistence type="predicted"/>
<dbReference type="PROSITE" id="PS50930">
    <property type="entry name" value="HTH_LYTTR"/>
    <property type="match status" value="1"/>
</dbReference>